<dbReference type="InterPro" id="IPR056520">
    <property type="entry name" value="ARM_KDM8_N"/>
</dbReference>
<proteinExistence type="predicted"/>
<keyword evidence="6" id="KW-0408">Iron</keyword>
<dbReference type="GO" id="GO:0046872">
    <property type="term" value="F:metal ion binding"/>
    <property type="evidence" value="ECO:0007669"/>
    <property type="project" value="UniProtKB-KW"/>
</dbReference>
<keyword evidence="5" id="KW-0560">Oxidoreductase</keyword>
<keyword evidence="10" id="KW-1185">Reference proteome</keyword>
<keyword evidence="3" id="KW-0479">Metal-binding</keyword>
<evidence type="ECO:0000256" key="2">
    <source>
        <dbReference type="ARBA" id="ARBA00004123"/>
    </source>
</evidence>
<evidence type="ECO:0000256" key="4">
    <source>
        <dbReference type="ARBA" id="ARBA00022964"/>
    </source>
</evidence>
<dbReference type="GO" id="GO:0005634">
    <property type="term" value="C:nucleus"/>
    <property type="evidence" value="ECO:0007669"/>
    <property type="project" value="UniProtKB-SubCell"/>
</dbReference>
<evidence type="ECO:0000256" key="1">
    <source>
        <dbReference type="ARBA" id="ARBA00001954"/>
    </source>
</evidence>
<dbReference type="PANTHER" id="PTHR12461:SF105">
    <property type="entry name" value="HYPOXIA-INDUCIBLE FACTOR 1-ALPHA INHIBITOR"/>
    <property type="match status" value="1"/>
</dbReference>
<accession>A0AAV0UCL0</accession>
<reference evidence="9" key="1">
    <citation type="submission" date="2022-12" db="EMBL/GenBank/DDBJ databases">
        <authorList>
            <person name="Webb A."/>
        </authorList>
    </citation>
    <scope>NUCLEOTIDE SEQUENCE</scope>
    <source>
        <strain evidence="9">Hp1</strain>
    </source>
</reference>
<evidence type="ECO:0000256" key="5">
    <source>
        <dbReference type="ARBA" id="ARBA00023002"/>
    </source>
</evidence>
<dbReference type="SMART" id="SM00558">
    <property type="entry name" value="JmjC"/>
    <property type="match status" value="1"/>
</dbReference>
<dbReference type="PANTHER" id="PTHR12461">
    <property type="entry name" value="HYPOXIA-INDUCIBLE FACTOR 1 ALPHA INHIBITOR-RELATED"/>
    <property type="match status" value="1"/>
</dbReference>
<dbReference type="FunFam" id="2.60.120.650:FF:000061">
    <property type="entry name" value="Glucosamine 6-phosphate N-acetyltransferase"/>
    <property type="match status" value="1"/>
</dbReference>
<dbReference type="Pfam" id="PF13621">
    <property type="entry name" value="Cupin_8"/>
    <property type="match status" value="1"/>
</dbReference>
<comment type="subcellular location">
    <subcellularLocation>
        <location evidence="2">Nucleus</location>
    </subcellularLocation>
</comment>
<dbReference type="EMBL" id="CANTFL010001244">
    <property type="protein sequence ID" value="CAI5734731.1"/>
    <property type="molecule type" value="Genomic_DNA"/>
</dbReference>
<dbReference type="Gene3D" id="2.60.120.650">
    <property type="entry name" value="Cupin"/>
    <property type="match status" value="1"/>
</dbReference>
<evidence type="ECO:0000313" key="10">
    <source>
        <dbReference type="Proteomes" id="UP001162031"/>
    </source>
</evidence>
<evidence type="ECO:0000256" key="7">
    <source>
        <dbReference type="ARBA" id="ARBA00023242"/>
    </source>
</evidence>
<keyword evidence="4" id="KW-0223">Dioxygenase</keyword>
<dbReference type="GO" id="GO:0051213">
    <property type="term" value="F:dioxygenase activity"/>
    <property type="evidence" value="ECO:0007669"/>
    <property type="project" value="UniProtKB-KW"/>
</dbReference>
<dbReference type="SUPFAM" id="SSF51197">
    <property type="entry name" value="Clavaminate synthase-like"/>
    <property type="match status" value="1"/>
</dbReference>
<dbReference type="InterPro" id="IPR041667">
    <property type="entry name" value="Cupin_8"/>
</dbReference>
<feature type="domain" description="JmjC" evidence="8">
    <location>
        <begin position="296"/>
        <end position="447"/>
    </location>
</feature>
<dbReference type="AlphaFoldDB" id="A0AAV0UCL0"/>
<comment type="caution">
    <text evidence="9">The sequence shown here is derived from an EMBL/GenBank/DDBJ whole genome shotgun (WGS) entry which is preliminary data.</text>
</comment>
<dbReference type="Pfam" id="PF24472">
    <property type="entry name" value="ARM_KDM8_N"/>
    <property type="match status" value="1"/>
</dbReference>
<sequence>MEMTQVEALQLIVLPPRFLQHLRDAGGAAIADLLQRAIAVEEEAEPLAAITTSEKHAALEMLASAAYERTWEKLHCGSWNDVLPVWRQAFGLASVLQAVCLLRRQRLSDCLKTLDMCLMMAGPFAPSETHQFLAGVEQQLEEQRLSKKEKVRCVKKLRLEKRMLFAAGDAKEQEQKLAFPLRKMKTPTLEEFRNHIMMQNKPVVITGAMEFWPALGRAAGPDRAWNSEKYIRCVAGLRTVPIEVGSSYTGDDWGQELMTISDFLDRHILPQLEDATNATDSDTSESHAPSSSEKLGYLAQHRLFDQIPALGRDIVIPDYCTIQRADDHTSNDEDEDITINCWFGPGETVSPLHFDRKDNLLCQVVGIKYVRLFAPQESEKLYAMEGLLSNTSQVQVENPDIEKFPDFCHAKYVECILGEGEMLYIPPKYWHYVKSLSTSFSVSFWWS</sequence>
<protein>
    <recommendedName>
        <fullName evidence="8">JmjC domain-containing protein</fullName>
    </recommendedName>
</protein>
<evidence type="ECO:0000259" key="8">
    <source>
        <dbReference type="PROSITE" id="PS51184"/>
    </source>
</evidence>
<evidence type="ECO:0000256" key="6">
    <source>
        <dbReference type="ARBA" id="ARBA00023004"/>
    </source>
</evidence>
<evidence type="ECO:0000256" key="3">
    <source>
        <dbReference type="ARBA" id="ARBA00022723"/>
    </source>
</evidence>
<dbReference type="Proteomes" id="UP001162031">
    <property type="component" value="Unassembled WGS sequence"/>
</dbReference>
<evidence type="ECO:0000313" key="9">
    <source>
        <dbReference type="EMBL" id="CAI5734731.1"/>
    </source>
</evidence>
<dbReference type="PROSITE" id="PS51184">
    <property type="entry name" value="JMJC"/>
    <property type="match status" value="1"/>
</dbReference>
<keyword evidence="7" id="KW-0539">Nucleus</keyword>
<dbReference type="InterPro" id="IPR003347">
    <property type="entry name" value="JmjC_dom"/>
</dbReference>
<name>A0AAV0UCL0_HYABA</name>
<gene>
    <name evidence="9" type="ORF">HBR001_LOCUS6255</name>
</gene>
<comment type="cofactor">
    <cofactor evidence="1">
        <name>Fe(2+)</name>
        <dbReference type="ChEBI" id="CHEBI:29033"/>
    </cofactor>
</comment>
<organism evidence="9 10">
    <name type="scientific">Hyaloperonospora brassicae</name>
    <name type="common">Brassica downy mildew</name>
    <name type="synonym">Peronospora brassicae</name>
    <dbReference type="NCBI Taxonomy" id="162125"/>
    <lineage>
        <taxon>Eukaryota</taxon>
        <taxon>Sar</taxon>
        <taxon>Stramenopiles</taxon>
        <taxon>Oomycota</taxon>
        <taxon>Peronosporomycetes</taxon>
        <taxon>Peronosporales</taxon>
        <taxon>Peronosporaceae</taxon>
        <taxon>Hyaloperonospora</taxon>
    </lineage>
</organism>